<evidence type="ECO:0000256" key="1">
    <source>
        <dbReference type="SAM" id="Phobius"/>
    </source>
</evidence>
<feature type="transmembrane region" description="Helical" evidence="1">
    <location>
        <begin position="220"/>
        <end position="237"/>
    </location>
</feature>
<feature type="transmembrane region" description="Helical" evidence="1">
    <location>
        <begin position="54"/>
        <end position="71"/>
    </location>
</feature>
<protein>
    <submittedName>
        <fullName evidence="2">Uncharacterized protein</fullName>
    </submittedName>
</protein>
<evidence type="ECO:0000313" key="3">
    <source>
        <dbReference type="Proteomes" id="UP000321749"/>
    </source>
</evidence>
<accession>A0AA87REJ9</accession>
<name>A0AA87REJ9_9MICO</name>
<dbReference type="EMBL" id="BJUU01000023">
    <property type="protein sequence ID" value="GEK81261.1"/>
    <property type="molecule type" value="Genomic_DNA"/>
</dbReference>
<keyword evidence="1" id="KW-1133">Transmembrane helix</keyword>
<keyword evidence="1" id="KW-0812">Transmembrane</keyword>
<dbReference type="RefSeq" id="WP_146796491.1">
    <property type="nucleotide sequence ID" value="NZ_BJUU01000023.1"/>
</dbReference>
<feature type="transmembrane region" description="Helical" evidence="1">
    <location>
        <begin position="83"/>
        <end position="107"/>
    </location>
</feature>
<gene>
    <name evidence="2" type="ORF">ABA31_26120</name>
</gene>
<proteinExistence type="predicted"/>
<feature type="transmembrane region" description="Helical" evidence="1">
    <location>
        <begin position="158"/>
        <end position="177"/>
    </location>
</feature>
<dbReference type="AlphaFoldDB" id="A0AA87REJ9"/>
<feature type="transmembrane region" description="Helical" evidence="1">
    <location>
        <begin position="258"/>
        <end position="278"/>
    </location>
</feature>
<feature type="transmembrane region" description="Helical" evidence="1">
    <location>
        <begin position="290"/>
        <end position="309"/>
    </location>
</feature>
<keyword evidence="1" id="KW-0472">Membrane</keyword>
<sequence>MSTSLQSMELRPARLHRPLLALTALMGVTAVACAGLVFLAPVEILGANGWIKPLKFSISIAIFSMTIALIIDMLDRRGRARAWMWWLGTAMAILLLIEQVIIVAAVVRGTTSHFNVSDPAVSVLWTIMGASIAIVWVLTLVLGVVVWALRGGDPARRIGLRLGIVIGLVGMAVAFLMTSPNAEQLRDFQGIAGAHAVGVADGGPGIPLLGWSTVAGDLRVPHFIGMHALQGLPLLVWGMELLAPRVPALRSVEVRSGFAWIAGGLWAAVTAITTWQALLGQSVLAPGLPIIIATSALVAVALIAATAVLRTARRRSAAGSDTPA</sequence>
<reference evidence="2 3" key="1">
    <citation type="submission" date="2019-07" db="EMBL/GenBank/DDBJ databases">
        <title>Whole genome shotgun sequence of Agrococcus baldri NBRC 103055.</title>
        <authorList>
            <person name="Hosoyama A."/>
            <person name="Uohara A."/>
            <person name="Ohji S."/>
            <person name="Ichikawa N."/>
        </authorList>
    </citation>
    <scope>NUCLEOTIDE SEQUENCE [LARGE SCALE GENOMIC DNA]</scope>
    <source>
        <strain evidence="2 3">NBRC 103055</strain>
    </source>
</reference>
<keyword evidence="3" id="KW-1185">Reference proteome</keyword>
<organism evidence="2 3">
    <name type="scientific">Agrococcus baldri</name>
    <dbReference type="NCBI Taxonomy" id="153730"/>
    <lineage>
        <taxon>Bacteria</taxon>
        <taxon>Bacillati</taxon>
        <taxon>Actinomycetota</taxon>
        <taxon>Actinomycetes</taxon>
        <taxon>Micrococcales</taxon>
        <taxon>Microbacteriaceae</taxon>
        <taxon>Agrococcus</taxon>
    </lineage>
</organism>
<evidence type="ECO:0000313" key="2">
    <source>
        <dbReference type="EMBL" id="GEK81261.1"/>
    </source>
</evidence>
<feature type="transmembrane region" description="Helical" evidence="1">
    <location>
        <begin position="127"/>
        <end position="149"/>
    </location>
</feature>
<comment type="caution">
    <text evidence="2">The sequence shown here is derived from an EMBL/GenBank/DDBJ whole genome shotgun (WGS) entry which is preliminary data.</text>
</comment>
<dbReference type="Proteomes" id="UP000321749">
    <property type="component" value="Unassembled WGS sequence"/>
</dbReference>
<feature type="transmembrane region" description="Helical" evidence="1">
    <location>
        <begin position="20"/>
        <end position="42"/>
    </location>
</feature>